<evidence type="ECO:0000313" key="4">
    <source>
        <dbReference type="Proteomes" id="UP000245430"/>
    </source>
</evidence>
<organism evidence="3 4">
    <name type="scientific">Xanthomarina spongicola</name>
    <dbReference type="NCBI Taxonomy" id="570520"/>
    <lineage>
        <taxon>Bacteria</taxon>
        <taxon>Pseudomonadati</taxon>
        <taxon>Bacteroidota</taxon>
        <taxon>Flavobacteriia</taxon>
        <taxon>Flavobacteriales</taxon>
        <taxon>Flavobacteriaceae</taxon>
        <taxon>Xanthomarina</taxon>
    </lineage>
</organism>
<reference evidence="3 4" key="1">
    <citation type="submission" date="2018-05" db="EMBL/GenBank/DDBJ databases">
        <title>Genomic Encyclopedia of Archaeal and Bacterial Type Strains, Phase II (KMG-II): from individual species to whole genera.</title>
        <authorList>
            <person name="Goeker M."/>
        </authorList>
    </citation>
    <scope>NUCLEOTIDE SEQUENCE [LARGE SCALE GENOMIC DNA]</scope>
    <source>
        <strain evidence="3 4">DSM 22637</strain>
    </source>
</reference>
<feature type="region of interest" description="Disordered" evidence="1">
    <location>
        <begin position="103"/>
        <end position="130"/>
    </location>
</feature>
<keyword evidence="4" id="KW-1185">Reference proteome</keyword>
<evidence type="ECO:0000313" key="3">
    <source>
        <dbReference type="EMBL" id="PWK17777.1"/>
    </source>
</evidence>
<keyword evidence="2" id="KW-0812">Transmembrane</keyword>
<keyword evidence="2" id="KW-0472">Membrane</keyword>
<proteinExistence type="predicted"/>
<evidence type="ECO:0000256" key="1">
    <source>
        <dbReference type="SAM" id="MobiDB-lite"/>
    </source>
</evidence>
<dbReference type="AlphaFoldDB" id="A0A316DHN5"/>
<dbReference type="RefSeq" id="WP_109683064.1">
    <property type="nucleotide sequence ID" value="NZ_QGGP01000007.1"/>
</dbReference>
<sequence length="348" mass="39875">MAHQALKPYSFLLYFLAFITSFFIGLTYAGIVEAGKGQMLAGGAIVLGYGVIGAFFGLILAIFIAVKANRSLIMKLNIFLALAIVVFFSYYTINYQKRQKVKEKEKIEQEKQRQERRLKKNPTAPAMEAEPINSNETSSINYNHAKLLALLTKNDNLSQDNSEMGLGIFSLNIYENKTLYFYGNINYEKALNDHTPYDSITFKHDKYNNIVIATAPPWLVPEHLKLDYGILCFKVRTVIRDFAEVEVNKTNGQTSYISPQAGNIQYWPEFLLHVHSIEFLNPETQNVKHRPFGYADNVNSNFELMQPIAIKQDWILVKLIDNSYKNIGTGWIKWRENGKLLVRYSLLC</sequence>
<feature type="transmembrane region" description="Helical" evidence="2">
    <location>
        <begin position="44"/>
        <end position="66"/>
    </location>
</feature>
<dbReference type="OrthoDB" id="1435846at2"/>
<dbReference type="Proteomes" id="UP000245430">
    <property type="component" value="Unassembled WGS sequence"/>
</dbReference>
<feature type="transmembrane region" description="Helical" evidence="2">
    <location>
        <begin position="72"/>
        <end position="93"/>
    </location>
</feature>
<accession>A0A316DHN5</accession>
<feature type="transmembrane region" description="Helical" evidence="2">
    <location>
        <begin position="12"/>
        <end position="32"/>
    </location>
</feature>
<feature type="compositionally biased region" description="Basic and acidic residues" evidence="1">
    <location>
        <begin position="103"/>
        <end position="115"/>
    </location>
</feature>
<comment type="caution">
    <text evidence="3">The sequence shown here is derived from an EMBL/GenBank/DDBJ whole genome shotgun (WGS) entry which is preliminary data.</text>
</comment>
<name>A0A316DHN5_9FLAO</name>
<gene>
    <name evidence="3" type="ORF">LX78_02568</name>
</gene>
<evidence type="ECO:0000256" key="2">
    <source>
        <dbReference type="SAM" id="Phobius"/>
    </source>
</evidence>
<protein>
    <submittedName>
        <fullName evidence="3">Uncharacterized protein</fullName>
    </submittedName>
</protein>
<dbReference type="EMBL" id="QGGP01000007">
    <property type="protein sequence ID" value="PWK17777.1"/>
    <property type="molecule type" value="Genomic_DNA"/>
</dbReference>
<keyword evidence="2" id="KW-1133">Transmembrane helix</keyword>